<dbReference type="FunFam" id="3.90.1150.10:FF:000001">
    <property type="entry name" value="Aspartate aminotransferase"/>
    <property type="match status" value="1"/>
</dbReference>
<dbReference type="AlphaFoldDB" id="A0A077DH41"/>
<dbReference type="FunFam" id="3.40.640.10:FF:000015">
    <property type="entry name" value="Aspartate aminotransferase"/>
    <property type="match status" value="1"/>
</dbReference>
<dbReference type="eggNOG" id="COG1448">
    <property type="taxonomic scope" value="Bacteria"/>
</dbReference>
<evidence type="ECO:0000256" key="7">
    <source>
        <dbReference type="RuleBase" id="RU000481"/>
    </source>
</evidence>
<dbReference type="Gene3D" id="3.90.1150.10">
    <property type="entry name" value="Aspartate Aminotransferase, domain 1"/>
    <property type="match status" value="1"/>
</dbReference>
<dbReference type="CDD" id="cd00609">
    <property type="entry name" value="AAT_like"/>
    <property type="match status" value="1"/>
</dbReference>
<keyword evidence="6" id="KW-0663">Pyridoxal phosphate</keyword>
<comment type="subunit">
    <text evidence="3">Homodimer.</text>
</comment>
<dbReference type="PROSITE" id="PS00105">
    <property type="entry name" value="AA_TRANSFER_CLASS_1"/>
    <property type="match status" value="1"/>
</dbReference>
<dbReference type="InterPro" id="IPR004838">
    <property type="entry name" value="NHTrfase_class1_PyrdxlP-BS"/>
</dbReference>
<dbReference type="PRINTS" id="PR00799">
    <property type="entry name" value="TRANSAMINASE"/>
</dbReference>
<sequence length="400" mass="43984">MSNIFESVPLAPSDPILGITEKFNADARPNKVNLGVGVYYDDHGKVPLLQAIRQAEETLLKENSPRTYLPIDGLKAYDLGAQKLLLGANSKIITEKRAVTFQSLGGTGALKVGADFLKTVTPDATVYVSNPTWANHHAIFANAGFKVDTYPYYNPQTYSVDFEALTQFFKQLAPRSIVVLHACCHNPTGAEMTHAQWEVLADIIKERELTPFLDIAYQGFGKGLDEDAYAVRLFAEKGISILVASSFSKSFSLYGERVGALTITTQTADDAVRVQSQVKCNIRSNYSNPPIHGAAMVAKVLNNPELFALWENELAQMRQRIHQTRVDLVAKLKALEVKRDFSFMVDQQGMFSFSGLTADQVARLADEFGIYAVKSGRICMAALNSQNIDYVAKAIASVEA</sequence>
<evidence type="ECO:0000256" key="6">
    <source>
        <dbReference type="ARBA" id="ARBA00022898"/>
    </source>
</evidence>
<dbReference type="OrthoDB" id="9766445at2"/>
<keyword evidence="5 7" id="KW-0808">Transferase</keyword>
<dbReference type="Proteomes" id="UP000028945">
    <property type="component" value="Chromosome"/>
</dbReference>
<accession>A0A077DH41</accession>
<proteinExistence type="inferred from homology"/>
<evidence type="ECO:0000256" key="3">
    <source>
        <dbReference type="ARBA" id="ARBA00011738"/>
    </source>
</evidence>
<dbReference type="Gene3D" id="3.40.640.10">
    <property type="entry name" value="Type I PLP-dependent aspartate aminotransferase-like (Major domain)"/>
    <property type="match status" value="1"/>
</dbReference>
<protein>
    <recommendedName>
        <fullName evidence="7">Aminotransferase</fullName>
        <ecNumber evidence="7">2.6.1.-</ecNumber>
    </recommendedName>
</protein>
<comment type="cofactor">
    <cofactor evidence="1 7">
        <name>pyridoxal 5'-phosphate</name>
        <dbReference type="ChEBI" id="CHEBI:597326"/>
    </cofactor>
</comment>
<dbReference type="InterPro" id="IPR015421">
    <property type="entry name" value="PyrdxlP-dep_Trfase_major"/>
</dbReference>
<evidence type="ECO:0000256" key="4">
    <source>
        <dbReference type="ARBA" id="ARBA00022576"/>
    </source>
</evidence>
<comment type="similarity">
    <text evidence="2 7">Belongs to the class-I pyridoxal-phosphate-dependent aminotransferase family.</text>
</comment>
<dbReference type="InterPro" id="IPR015424">
    <property type="entry name" value="PyrdxlP-dep_Trfase"/>
</dbReference>
<dbReference type="EC" id="2.6.1.-" evidence="7"/>
<dbReference type="GO" id="GO:0030170">
    <property type="term" value="F:pyridoxal phosphate binding"/>
    <property type="evidence" value="ECO:0007669"/>
    <property type="project" value="InterPro"/>
</dbReference>
<dbReference type="NCBIfam" id="NF006719">
    <property type="entry name" value="PRK09257.1"/>
    <property type="match status" value="1"/>
</dbReference>
<dbReference type="Pfam" id="PF00155">
    <property type="entry name" value="Aminotran_1_2"/>
    <property type="match status" value="1"/>
</dbReference>
<organism evidence="9 10">
    <name type="scientific">Basilea psittacipulmonis DSM 24701</name>
    <dbReference type="NCBI Taxonomy" id="1072685"/>
    <lineage>
        <taxon>Bacteria</taxon>
        <taxon>Pseudomonadati</taxon>
        <taxon>Pseudomonadota</taxon>
        <taxon>Betaproteobacteria</taxon>
        <taxon>Burkholderiales</taxon>
        <taxon>Alcaligenaceae</taxon>
        <taxon>Basilea</taxon>
    </lineage>
</organism>
<evidence type="ECO:0000259" key="8">
    <source>
        <dbReference type="Pfam" id="PF00155"/>
    </source>
</evidence>
<evidence type="ECO:0000256" key="5">
    <source>
        <dbReference type="ARBA" id="ARBA00022679"/>
    </source>
</evidence>
<evidence type="ECO:0000256" key="1">
    <source>
        <dbReference type="ARBA" id="ARBA00001933"/>
    </source>
</evidence>
<keyword evidence="4 7" id="KW-0032">Aminotransferase</keyword>
<keyword evidence="10" id="KW-1185">Reference proteome</keyword>
<dbReference type="InterPro" id="IPR000796">
    <property type="entry name" value="Asp_trans"/>
</dbReference>
<dbReference type="RefSeq" id="WP_038499790.1">
    <property type="nucleotide sequence ID" value="NZ_AFWK01000049.1"/>
</dbReference>
<dbReference type="InterPro" id="IPR015422">
    <property type="entry name" value="PyrdxlP-dep_Trfase_small"/>
</dbReference>
<evidence type="ECO:0000313" key="9">
    <source>
        <dbReference type="EMBL" id="AIL32742.1"/>
    </source>
</evidence>
<evidence type="ECO:0000313" key="10">
    <source>
        <dbReference type="Proteomes" id="UP000028945"/>
    </source>
</evidence>
<dbReference type="PANTHER" id="PTHR11879:SF37">
    <property type="entry name" value="AROMATIC-AMINO-ACID AMINOTRANSFERASE"/>
    <property type="match status" value="1"/>
</dbReference>
<dbReference type="HOGENOM" id="CLU_032440_1_2_4"/>
<dbReference type="GO" id="GO:0042802">
    <property type="term" value="F:identical protein binding"/>
    <property type="evidence" value="ECO:0007669"/>
    <property type="project" value="TreeGrafter"/>
</dbReference>
<evidence type="ECO:0000256" key="2">
    <source>
        <dbReference type="ARBA" id="ARBA00007441"/>
    </source>
</evidence>
<gene>
    <name evidence="9" type="ORF">IX83_04960</name>
</gene>
<dbReference type="PANTHER" id="PTHR11879">
    <property type="entry name" value="ASPARTATE AMINOTRANSFERASE"/>
    <property type="match status" value="1"/>
</dbReference>
<dbReference type="InterPro" id="IPR004839">
    <property type="entry name" value="Aminotransferase_I/II_large"/>
</dbReference>
<reference evidence="9 10" key="1">
    <citation type="journal article" date="2014" name="BMC Genomics">
        <title>A genomic perspective on a new bacterial genus and species from the Alcaligenaceae family, Basilea psittacipulmonis.</title>
        <authorList>
            <person name="Whiteson K.L."/>
            <person name="Hernandez D."/>
            <person name="Lazarevic V."/>
            <person name="Gaia N."/>
            <person name="Farinelli L."/>
            <person name="Francois P."/>
            <person name="Pilo P."/>
            <person name="Frey J."/>
            <person name="Schrenzel J."/>
        </authorList>
    </citation>
    <scope>NUCLEOTIDE SEQUENCE [LARGE SCALE GENOMIC DNA]</scope>
    <source>
        <strain evidence="9 10">DSM 24701</strain>
    </source>
</reference>
<dbReference type="GO" id="GO:0005829">
    <property type="term" value="C:cytosol"/>
    <property type="evidence" value="ECO:0007669"/>
    <property type="project" value="TreeGrafter"/>
</dbReference>
<dbReference type="STRING" id="1072685.IX83_04960"/>
<name>A0A077DH41_9BURK</name>
<dbReference type="SUPFAM" id="SSF53383">
    <property type="entry name" value="PLP-dependent transferases"/>
    <property type="match status" value="1"/>
</dbReference>
<dbReference type="GO" id="GO:0033585">
    <property type="term" value="P:L-phenylalanine biosynthetic process from chorismate via phenylpyruvate"/>
    <property type="evidence" value="ECO:0007669"/>
    <property type="project" value="TreeGrafter"/>
</dbReference>
<dbReference type="KEGG" id="bpsi:IX83_04960"/>
<dbReference type="GO" id="GO:0004838">
    <property type="term" value="F:L-tyrosine-2-oxoglutarate transaminase activity"/>
    <property type="evidence" value="ECO:0007669"/>
    <property type="project" value="TreeGrafter"/>
</dbReference>
<dbReference type="EMBL" id="CP009238">
    <property type="protein sequence ID" value="AIL32742.1"/>
    <property type="molecule type" value="Genomic_DNA"/>
</dbReference>
<feature type="domain" description="Aminotransferase class I/classII large" evidence="8">
    <location>
        <begin position="30"/>
        <end position="395"/>
    </location>
</feature>